<protein>
    <submittedName>
        <fullName evidence="2">Uncharacterized protein</fullName>
    </submittedName>
</protein>
<comment type="caution">
    <text evidence="2">The sequence shown here is derived from an EMBL/GenBank/DDBJ whole genome shotgun (WGS) entry which is preliminary data.</text>
</comment>
<dbReference type="InterPro" id="IPR028082">
    <property type="entry name" value="Peripla_BP_I"/>
</dbReference>
<accession>A0A151PDD4</accession>
<evidence type="ECO:0000256" key="1">
    <source>
        <dbReference type="SAM" id="MobiDB-lite"/>
    </source>
</evidence>
<dbReference type="AlphaFoldDB" id="A0A151PDD4"/>
<evidence type="ECO:0000313" key="2">
    <source>
        <dbReference type="EMBL" id="KYO47053.1"/>
    </source>
</evidence>
<dbReference type="EMBL" id="AKHW03000486">
    <property type="protein sequence ID" value="KYO47053.1"/>
    <property type="molecule type" value="Genomic_DNA"/>
</dbReference>
<dbReference type="eggNOG" id="KOG1023">
    <property type="taxonomic scope" value="Eukaryota"/>
</dbReference>
<name>A0A151PDD4_ALLMI</name>
<gene>
    <name evidence="2" type="ORF">Y1Q_0004683</name>
</gene>
<proteinExistence type="predicted"/>
<organism evidence="2 3">
    <name type="scientific">Alligator mississippiensis</name>
    <name type="common">American alligator</name>
    <dbReference type="NCBI Taxonomy" id="8496"/>
    <lineage>
        <taxon>Eukaryota</taxon>
        <taxon>Metazoa</taxon>
        <taxon>Chordata</taxon>
        <taxon>Craniata</taxon>
        <taxon>Vertebrata</taxon>
        <taxon>Euteleostomi</taxon>
        <taxon>Archelosauria</taxon>
        <taxon>Archosauria</taxon>
        <taxon>Crocodylia</taxon>
        <taxon>Alligatoridae</taxon>
        <taxon>Alligatorinae</taxon>
        <taxon>Alligator</taxon>
    </lineage>
</organism>
<reference evidence="2 3" key="1">
    <citation type="journal article" date="2012" name="Genome Biol.">
        <title>Sequencing three crocodilian genomes to illuminate the evolution of archosaurs and amniotes.</title>
        <authorList>
            <person name="St John J.A."/>
            <person name="Braun E.L."/>
            <person name="Isberg S.R."/>
            <person name="Miles L.G."/>
            <person name="Chong A.Y."/>
            <person name="Gongora J."/>
            <person name="Dalzell P."/>
            <person name="Moran C."/>
            <person name="Bed'hom B."/>
            <person name="Abzhanov A."/>
            <person name="Burgess S.C."/>
            <person name="Cooksey A.M."/>
            <person name="Castoe T.A."/>
            <person name="Crawford N.G."/>
            <person name="Densmore L.D."/>
            <person name="Drew J.C."/>
            <person name="Edwards S.V."/>
            <person name="Faircloth B.C."/>
            <person name="Fujita M.K."/>
            <person name="Greenwold M.J."/>
            <person name="Hoffmann F.G."/>
            <person name="Howard J.M."/>
            <person name="Iguchi T."/>
            <person name="Janes D.E."/>
            <person name="Khan S.Y."/>
            <person name="Kohno S."/>
            <person name="de Koning A.J."/>
            <person name="Lance S.L."/>
            <person name="McCarthy F.M."/>
            <person name="McCormack J.E."/>
            <person name="Merchant M.E."/>
            <person name="Peterson D.G."/>
            <person name="Pollock D.D."/>
            <person name="Pourmand N."/>
            <person name="Raney B.J."/>
            <person name="Roessler K.A."/>
            <person name="Sanford J.R."/>
            <person name="Sawyer R.H."/>
            <person name="Schmidt C.J."/>
            <person name="Triplett E.W."/>
            <person name="Tuberville T.D."/>
            <person name="Venegas-Anaya M."/>
            <person name="Howard J.T."/>
            <person name="Jarvis E.D."/>
            <person name="Guillette L.J.Jr."/>
            <person name="Glenn T.C."/>
            <person name="Green R.E."/>
            <person name="Ray D.A."/>
        </authorList>
    </citation>
    <scope>NUCLEOTIDE SEQUENCE [LARGE SCALE GENOMIC DNA]</scope>
    <source>
        <strain evidence="2">KSC_2009_1</strain>
    </source>
</reference>
<feature type="region of interest" description="Disordered" evidence="1">
    <location>
        <begin position="80"/>
        <end position="102"/>
    </location>
</feature>
<dbReference type="Gene3D" id="3.40.50.2300">
    <property type="match status" value="1"/>
</dbReference>
<dbReference type="SUPFAM" id="SSF53822">
    <property type="entry name" value="Periplasmic binding protein-like I"/>
    <property type="match status" value="1"/>
</dbReference>
<evidence type="ECO:0000313" key="3">
    <source>
        <dbReference type="Proteomes" id="UP000050525"/>
    </source>
</evidence>
<sequence>MRERAWTLGSSLCTNRSALGDPARAAQVIYICGPLEMLHRVMTLAQRENLTNGDYVFFYVDVFGESLRADTTRGAFMPWQNNESQEPGLRQAFQGAGLDVTP</sequence>
<keyword evidence="3" id="KW-1185">Reference proteome</keyword>
<dbReference type="Proteomes" id="UP000050525">
    <property type="component" value="Unassembled WGS sequence"/>
</dbReference>